<sequence length="180" mass="20141">NDGFHSPYILYACLYSVNTDSKEIFMDYESSPERLSTNPTHKRTGKRLPKETQEKVQEMLKDGSGAREINQVTGVNRTTVIAMRQNMESNSEFQLGTWKKQTASLMSQIVSRGSTRLLEEIENIPAGQLPLAIAIMTDKVLALQDAPTVIVEHRLRVSHDDINAMLKGDIIDLPPSKDSP</sequence>
<feature type="non-terminal residue" evidence="2">
    <location>
        <position position="1"/>
    </location>
</feature>
<reference evidence="2" key="1">
    <citation type="submission" date="2020-05" db="EMBL/GenBank/DDBJ databases">
        <authorList>
            <person name="Chiriac C."/>
            <person name="Salcher M."/>
            <person name="Ghai R."/>
            <person name="Kavagutti S V."/>
        </authorList>
    </citation>
    <scope>NUCLEOTIDE SEQUENCE</scope>
</reference>
<feature type="region of interest" description="Disordered" evidence="1">
    <location>
        <begin position="30"/>
        <end position="53"/>
    </location>
</feature>
<protein>
    <submittedName>
        <fullName evidence="2">Uncharacterized protein</fullName>
    </submittedName>
</protein>
<evidence type="ECO:0000313" key="2">
    <source>
        <dbReference type="EMBL" id="CAB4186562.1"/>
    </source>
</evidence>
<dbReference type="EMBL" id="LR797097">
    <property type="protein sequence ID" value="CAB4186562.1"/>
    <property type="molecule type" value="Genomic_DNA"/>
</dbReference>
<organism evidence="2">
    <name type="scientific">uncultured Caudovirales phage</name>
    <dbReference type="NCBI Taxonomy" id="2100421"/>
    <lineage>
        <taxon>Viruses</taxon>
        <taxon>Duplodnaviria</taxon>
        <taxon>Heunggongvirae</taxon>
        <taxon>Uroviricota</taxon>
        <taxon>Caudoviricetes</taxon>
        <taxon>Peduoviridae</taxon>
        <taxon>Maltschvirus</taxon>
        <taxon>Maltschvirus maltsch</taxon>
    </lineage>
</organism>
<gene>
    <name evidence="2" type="ORF">UFOVP1151_1</name>
</gene>
<proteinExistence type="predicted"/>
<evidence type="ECO:0000256" key="1">
    <source>
        <dbReference type="SAM" id="MobiDB-lite"/>
    </source>
</evidence>
<accession>A0A6J5QS02</accession>
<name>A0A6J5QS02_9CAUD</name>